<dbReference type="OMA" id="NTEINCK"/>
<keyword evidence="4" id="KW-1185">Reference proteome</keyword>
<dbReference type="Proteomes" id="UP000085678">
    <property type="component" value="Unplaced"/>
</dbReference>
<dbReference type="SUPFAM" id="SSF50814">
    <property type="entry name" value="Lipocalins"/>
    <property type="match status" value="1"/>
</dbReference>
<dbReference type="InterPro" id="IPR000463">
    <property type="entry name" value="Fatty_acid-bd"/>
</dbReference>
<dbReference type="GO" id="GO:0008289">
    <property type="term" value="F:lipid binding"/>
    <property type="evidence" value="ECO:0007669"/>
    <property type="project" value="UniProtKB-KW"/>
</dbReference>
<dbReference type="Gene3D" id="2.40.128.20">
    <property type="match status" value="1"/>
</dbReference>
<dbReference type="InterPro" id="IPR031259">
    <property type="entry name" value="ILBP"/>
</dbReference>
<dbReference type="CDD" id="cd00742">
    <property type="entry name" value="FABP"/>
    <property type="match status" value="1"/>
</dbReference>
<dbReference type="Pfam" id="PF00061">
    <property type="entry name" value="Lipocalin"/>
    <property type="match status" value="1"/>
</dbReference>
<dbReference type="STRING" id="7574.A0A1S3HA21"/>
<dbReference type="PANTHER" id="PTHR11955">
    <property type="entry name" value="FATTY ACID BINDING PROTEIN"/>
    <property type="match status" value="1"/>
</dbReference>
<evidence type="ECO:0000256" key="1">
    <source>
        <dbReference type="ARBA" id="ARBA00008390"/>
    </source>
</evidence>
<name>A0A1S3HA21_LINAN</name>
<dbReference type="OrthoDB" id="412780at2759"/>
<dbReference type="RefSeq" id="XP_013382867.1">
    <property type="nucleotide sequence ID" value="XM_013527413.1"/>
</dbReference>
<protein>
    <submittedName>
        <fullName evidence="5">Fatty acid-binding protein, liver-like</fullName>
    </submittedName>
</protein>
<keyword evidence="2" id="KW-0446">Lipid-binding</keyword>
<dbReference type="FunFam" id="2.40.128.20:FF:000001">
    <property type="entry name" value="Fatty acid-binding protein, adipocyte"/>
    <property type="match status" value="1"/>
</dbReference>
<gene>
    <name evidence="5" type="primary">LOC106153473</name>
</gene>
<dbReference type="PRINTS" id="PR00178">
    <property type="entry name" value="FATTYACIDBP"/>
</dbReference>
<dbReference type="InterPro" id="IPR000566">
    <property type="entry name" value="Lipocln_cytosolic_FA-bd_dom"/>
</dbReference>
<evidence type="ECO:0000259" key="3">
    <source>
        <dbReference type="Pfam" id="PF00061"/>
    </source>
</evidence>
<dbReference type="InterPro" id="IPR012674">
    <property type="entry name" value="Calycin"/>
</dbReference>
<feature type="domain" description="Lipocalin/cytosolic fatty-acid binding" evidence="3">
    <location>
        <begin position="5"/>
        <end position="134"/>
    </location>
</feature>
<evidence type="ECO:0000313" key="5">
    <source>
        <dbReference type="RefSeq" id="XP_013382867.1"/>
    </source>
</evidence>
<sequence length="137" mass="15672">MSKLVGKWKFESSEGWEEYMKGLDVGFALRKIGGMTKPQEEISIDGDFWQLDILSTFKNIHLKFKLGVAFEEHTVDGRTVQSTFTVEDDKLVHVQRGKPADSIITRELENDGTLKVTFKVVGKEEATCIRKYKRIES</sequence>
<evidence type="ECO:0000256" key="2">
    <source>
        <dbReference type="ARBA" id="ARBA00023121"/>
    </source>
</evidence>
<dbReference type="KEGG" id="lak:106153473"/>
<accession>A0A1S3HA21</accession>
<dbReference type="InParanoid" id="A0A1S3HA21"/>
<comment type="similarity">
    <text evidence="1">Belongs to the calycin superfamily. Fatty-acid binding protein (FABP) family.</text>
</comment>
<organism evidence="4 5">
    <name type="scientific">Lingula anatina</name>
    <name type="common">Brachiopod</name>
    <name type="synonym">Lingula unguis</name>
    <dbReference type="NCBI Taxonomy" id="7574"/>
    <lineage>
        <taxon>Eukaryota</taxon>
        <taxon>Metazoa</taxon>
        <taxon>Spiralia</taxon>
        <taxon>Lophotrochozoa</taxon>
        <taxon>Brachiopoda</taxon>
        <taxon>Linguliformea</taxon>
        <taxon>Lingulata</taxon>
        <taxon>Lingulida</taxon>
        <taxon>Linguloidea</taxon>
        <taxon>Lingulidae</taxon>
        <taxon>Lingula</taxon>
    </lineage>
</organism>
<dbReference type="GeneID" id="106153473"/>
<reference evidence="5" key="1">
    <citation type="submission" date="2025-08" db="UniProtKB">
        <authorList>
            <consortium name="RefSeq"/>
        </authorList>
    </citation>
    <scope>IDENTIFICATION</scope>
    <source>
        <tissue evidence="5">Gonads</tissue>
    </source>
</reference>
<proteinExistence type="inferred from homology"/>
<evidence type="ECO:0000313" key="4">
    <source>
        <dbReference type="Proteomes" id="UP000085678"/>
    </source>
</evidence>
<dbReference type="AlphaFoldDB" id="A0A1S3HA21"/>